<dbReference type="InterPro" id="IPR050709">
    <property type="entry name" value="Biotin_Carboxyl_Carrier/Decarb"/>
</dbReference>
<dbReference type="NCBIfam" id="NF004547">
    <property type="entry name" value="PRK05889.1"/>
    <property type="match status" value="1"/>
</dbReference>
<dbReference type="OrthoDB" id="163546at2"/>
<dbReference type="KEGG" id="dni:HX89_00535"/>
<dbReference type="PANTHER" id="PTHR45266:SF3">
    <property type="entry name" value="OXALOACETATE DECARBOXYLASE ALPHA CHAIN"/>
    <property type="match status" value="1"/>
</dbReference>
<dbReference type="CDD" id="cd06850">
    <property type="entry name" value="biotinyl_domain"/>
    <property type="match status" value="1"/>
</dbReference>
<dbReference type="GeneID" id="41839765"/>
<dbReference type="Pfam" id="PF00364">
    <property type="entry name" value="Biotin_lipoyl"/>
    <property type="match status" value="1"/>
</dbReference>
<dbReference type="STRING" id="1274.HX89_00535"/>
<dbReference type="EMBL" id="CP008889">
    <property type="protein sequence ID" value="AIF39739.1"/>
    <property type="molecule type" value="Genomic_DNA"/>
</dbReference>
<name>A0A075JCR2_9MICO</name>
<dbReference type="Gene3D" id="2.40.50.100">
    <property type="match status" value="1"/>
</dbReference>
<evidence type="ECO:0000313" key="2">
    <source>
        <dbReference type="EMBL" id="AIF39739.1"/>
    </source>
</evidence>
<evidence type="ECO:0000313" key="3">
    <source>
        <dbReference type="Proteomes" id="UP000027986"/>
    </source>
</evidence>
<dbReference type="Proteomes" id="UP000027986">
    <property type="component" value="Chromosome"/>
</dbReference>
<dbReference type="HOGENOM" id="CLU_016733_9_1_11"/>
<dbReference type="eggNOG" id="COG4770">
    <property type="taxonomic scope" value="Bacteria"/>
</dbReference>
<protein>
    <submittedName>
        <fullName evidence="2">Acetyl-CoA carboxylase</fullName>
    </submittedName>
</protein>
<dbReference type="AlphaFoldDB" id="A0A075JCR2"/>
<proteinExistence type="predicted"/>
<sequence>MGTQHIASDLVANVHSIAVSVGQRVEAGDELVLLESMKMEIPVVPEEPGTVVEIRVQPGDVVQEGDVLVVLQ</sequence>
<evidence type="ECO:0000256" key="1">
    <source>
        <dbReference type="ARBA" id="ARBA00023267"/>
    </source>
</evidence>
<dbReference type="SUPFAM" id="SSF51230">
    <property type="entry name" value="Single hybrid motif"/>
    <property type="match status" value="1"/>
</dbReference>
<organism evidence="2 3">
    <name type="scientific">Dermacoccus nishinomiyaensis</name>
    <dbReference type="NCBI Taxonomy" id="1274"/>
    <lineage>
        <taxon>Bacteria</taxon>
        <taxon>Bacillati</taxon>
        <taxon>Actinomycetota</taxon>
        <taxon>Actinomycetes</taxon>
        <taxon>Micrococcales</taxon>
        <taxon>Dermacoccaceae</taxon>
        <taxon>Dermacoccus</taxon>
    </lineage>
</organism>
<dbReference type="RefSeq" id="WP_006944789.1">
    <property type="nucleotide sequence ID" value="NZ_CAKZHM010000135.1"/>
</dbReference>
<gene>
    <name evidence="2" type="ORF">HX89_00535</name>
</gene>
<dbReference type="PANTHER" id="PTHR45266">
    <property type="entry name" value="OXALOACETATE DECARBOXYLASE ALPHA CHAIN"/>
    <property type="match status" value="1"/>
</dbReference>
<dbReference type="PROSITE" id="PS50968">
    <property type="entry name" value="BIOTINYL_LIPOYL"/>
    <property type="match status" value="1"/>
</dbReference>
<keyword evidence="3" id="KW-1185">Reference proteome</keyword>
<dbReference type="InterPro" id="IPR000089">
    <property type="entry name" value="Biotin_lipoyl"/>
</dbReference>
<keyword evidence="1" id="KW-0092">Biotin</keyword>
<dbReference type="InterPro" id="IPR011053">
    <property type="entry name" value="Single_hybrid_motif"/>
</dbReference>
<reference evidence="2 3" key="1">
    <citation type="submission" date="2014-07" db="EMBL/GenBank/DDBJ databases">
        <title>Genome Sequencing of Dermacoccus nishinomiyaensis.</title>
        <authorList>
            <person name="Hong K.W."/>
            <person name="Chan K.G."/>
        </authorList>
    </citation>
    <scope>NUCLEOTIDE SEQUENCE [LARGE SCALE GENOMIC DNA]</scope>
    <source>
        <strain evidence="2 3">M25</strain>
    </source>
</reference>
<accession>A0A075JCR2</accession>